<dbReference type="AlphaFoldDB" id="A0A2M9FVV7"/>
<evidence type="ECO:0000259" key="6">
    <source>
        <dbReference type="Pfam" id="PF02897"/>
    </source>
</evidence>
<keyword evidence="4" id="KW-0720">Serine protease</keyword>
<comment type="similarity">
    <text evidence="1">Belongs to the peptidase S9A family.</text>
</comment>
<dbReference type="InterPro" id="IPR051543">
    <property type="entry name" value="Serine_Peptidase_S9A"/>
</dbReference>
<evidence type="ECO:0000313" key="8">
    <source>
        <dbReference type="Proteomes" id="UP000229498"/>
    </source>
</evidence>
<dbReference type="Pfam" id="PF00326">
    <property type="entry name" value="Peptidase_S9"/>
    <property type="match status" value="1"/>
</dbReference>
<sequence length="696" mass="78449">MSQTMTISPPIAERRPHRLAAHGVERDDPYHWLRDENWREVMRDPSVLRRDIRDYLEAENAYTEAMLADVADLRGKLFEELKGRIKADDSSPPLPDGPFAYYVRFEEAGEHPLYCRQPREGGPEEILLDGDALSKEHAFYRLGAVRQSFDHRLLAWAEDVKGSELYRVRVRDIDSGRVVDEGPEGTHGNIVWAKDNAHYFYTALNEDLRPDRVYCHRIGDDPSKDRLVYHETDNGYYLGVDEGDSRELVYIVSHASETTEVRILPADRPDADPVVIAPRREGHEYDVTDQGDRLIIRTNRDGAVDFKLMETPLAAPGEENWRELVPAREGVLLRGVTAFSGWLARLETVDALPRIVITDTATNESHEIAFDEEAYSLGIGGGQEYESGRLRFSYSSPTTPERVFDYDMVVRERELLKEQEIPSGHNPADYVVRRIQAKAHDGEEIPVTVLHRADARLDGNEPLMLYGYGSYGISIPASFSPHRFSLVDRGFVYAIAHIRGGMEKGYRWYLDGKLEKKTNTFRDFISAAEALIGRGWARAGEIAIHGGSAGGMLVGAVANMRPDLWKAVVAEVPFVDCLTTILDDSLPLTPPEWTEWGNPITTKAVHDLMLSYSPYDNVEAKAYPAMLINGGLTDPRVTYWEPSKWAAKLRASKTDDNLLLLKINMESGHGGSAGRFDKLKEVALNYVFLLKVFGRT</sequence>
<dbReference type="Gene3D" id="3.40.50.1820">
    <property type="entry name" value="alpha/beta hydrolase"/>
    <property type="match status" value="1"/>
</dbReference>
<comment type="caution">
    <text evidence="7">The sequence shown here is derived from an EMBL/GenBank/DDBJ whole genome shotgun (WGS) entry which is preliminary data.</text>
</comment>
<accession>A0A2M9FVV7</accession>
<name>A0A2M9FVV7_9PROT</name>
<gene>
    <name evidence="7" type="ORF">CVT23_22115</name>
</gene>
<keyword evidence="3" id="KW-0378">Hydrolase</keyword>
<dbReference type="EMBL" id="PHIG01000063">
    <property type="protein sequence ID" value="PJK27608.1"/>
    <property type="molecule type" value="Genomic_DNA"/>
</dbReference>
<reference evidence="7 8" key="1">
    <citation type="submission" date="2017-11" db="EMBL/GenBank/DDBJ databases">
        <title>Draft genome sequence of Rhizobiales bacterium SY3-13.</title>
        <authorList>
            <person name="Sun C."/>
        </authorList>
    </citation>
    <scope>NUCLEOTIDE SEQUENCE [LARGE SCALE GENOMIC DNA]</scope>
    <source>
        <strain evidence="7 8">SY3-13</strain>
    </source>
</reference>
<dbReference type="PRINTS" id="PR00862">
    <property type="entry name" value="PROLIGOPTASE"/>
</dbReference>
<evidence type="ECO:0000256" key="2">
    <source>
        <dbReference type="ARBA" id="ARBA00022670"/>
    </source>
</evidence>
<feature type="domain" description="Peptidase S9A N-terminal" evidence="6">
    <location>
        <begin position="10"/>
        <end position="419"/>
    </location>
</feature>
<dbReference type="InterPro" id="IPR002470">
    <property type="entry name" value="Peptidase_S9A"/>
</dbReference>
<keyword evidence="8" id="KW-1185">Reference proteome</keyword>
<dbReference type="RefSeq" id="WP_109795321.1">
    <property type="nucleotide sequence ID" value="NZ_PHIG01000063.1"/>
</dbReference>
<dbReference type="InterPro" id="IPR002471">
    <property type="entry name" value="Pept_S9_AS"/>
</dbReference>
<dbReference type="PROSITE" id="PS00708">
    <property type="entry name" value="PRO_ENDOPEP_SER"/>
    <property type="match status" value="1"/>
</dbReference>
<feature type="domain" description="Peptidase S9 prolyl oligopeptidase catalytic" evidence="5">
    <location>
        <begin position="478"/>
        <end position="695"/>
    </location>
</feature>
<proteinExistence type="inferred from homology"/>
<dbReference type="GO" id="GO:0006508">
    <property type="term" value="P:proteolysis"/>
    <property type="evidence" value="ECO:0007669"/>
    <property type="project" value="UniProtKB-KW"/>
</dbReference>
<dbReference type="SUPFAM" id="SSF53474">
    <property type="entry name" value="alpha/beta-Hydrolases"/>
    <property type="match status" value="1"/>
</dbReference>
<dbReference type="Proteomes" id="UP000229498">
    <property type="component" value="Unassembled WGS sequence"/>
</dbReference>
<dbReference type="OrthoDB" id="9801421at2"/>
<evidence type="ECO:0000256" key="3">
    <source>
        <dbReference type="ARBA" id="ARBA00022801"/>
    </source>
</evidence>
<dbReference type="Pfam" id="PF02897">
    <property type="entry name" value="Peptidase_S9_N"/>
    <property type="match status" value="1"/>
</dbReference>
<dbReference type="Gene3D" id="2.130.10.120">
    <property type="entry name" value="Prolyl oligopeptidase, N-terminal domain"/>
    <property type="match status" value="1"/>
</dbReference>
<dbReference type="PANTHER" id="PTHR11757">
    <property type="entry name" value="PROTEASE FAMILY S9A OLIGOPEPTIDASE"/>
    <property type="match status" value="1"/>
</dbReference>
<dbReference type="SUPFAM" id="SSF50993">
    <property type="entry name" value="Peptidase/esterase 'gauge' domain"/>
    <property type="match status" value="1"/>
</dbReference>
<evidence type="ECO:0000313" key="7">
    <source>
        <dbReference type="EMBL" id="PJK27608.1"/>
    </source>
</evidence>
<dbReference type="GO" id="GO:0004252">
    <property type="term" value="F:serine-type endopeptidase activity"/>
    <property type="evidence" value="ECO:0007669"/>
    <property type="project" value="InterPro"/>
</dbReference>
<dbReference type="PANTHER" id="PTHR11757:SF19">
    <property type="entry name" value="PROLYL ENDOPEPTIDASE-LIKE"/>
    <property type="match status" value="1"/>
</dbReference>
<dbReference type="InterPro" id="IPR029058">
    <property type="entry name" value="AB_hydrolase_fold"/>
</dbReference>
<keyword evidence="2" id="KW-0645">Protease</keyword>
<organism evidence="7 8">
    <name type="scientific">Minwuia thermotolerans</name>
    <dbReference type="NCBI Taxonomy" id="2056226"/>
    <lineage>
        <taxon>Bacteria</taxon>
        <taxon>Pseudomonadati</taxon>
        <taxon>Pseudomonadota</taxon>
        <taxon>Alphaproteobacteria</taxon>
        <taxon>Minwuiales</taxon>
        <taxon>Minwuiaceae</taxon>
        <taxon>Minwuia</taxon>
    </lineage>
</organism>
<evidence type="ECO:0000256" key="1">
    <source>
        <dbReference type="ARBA" id="ARBA00005228"/>
    </source>
</evidence>
<dbReference type="InterPro" id="IPR023302">
    <property type="entry name" value="Pept_S9A_N"/>
</dbReference>
<dbReference type="InterPro" id="IPR001375">
    <property type="entry name" value="Peptidase_S9_cat"/>
</dbReference>
<evidence type="ECO:0000256" key="4">
    <source>
        <dbReference type="ARBA" id="ARBA00022825"/>
    </source>
</evidence>
<evidence type="ECO:0000259" key="5">
    <source>
        <dbReference type="Pfam" id="PF00326"/>
    </source>
</evidence>
<protein>
    <submittedName>
        <fullName evidence="7">S9 family peptidase</fullName>
    </submittedName>
</protein>